<dbReference type="InterPro" id="IPR023198">
    <property type="entry name" value="PGP-like_dom2"/>
</dbReference>
<dbReference type="InterPro" id="IPR023214">
    <property type="entry name" value="HAD_sf"/>
</dbReference>
<dbReference type="SUPFAM" id="SSF56784">
    <property type="entry name" value="HAD-like"/>
    <property type="match status" value="1"/>
</dbReference>
<dbReference type="Gene3D" id="3.40.50.1000">
    <property type="entry name" value="HAD superfamily/HAD-like"/>
    <property type="match status" value="1"/>
</dbReference>
<accession>A0ABT0HSM9</accession>
<dbReference type="InterPro" id="IPR036412">
    <property type="entry name" value="HAD-like_sf"/>
</dbReference>
<keyword evidence="2" id="KW-1185">Reference proteome</keyword>
<reference evidence="1 2" key="1">
    <citation type="submission" date="2022-04" db="EMBL/GenBank/DDBJ databases">
        <title>Spirosoma sp. strain RP8 genome sequencing and assembly.</title>
        <authorList>
            <person name="Jung Y."/>
        </authorList>
    </citation>
    <scope>NUCLEOTIDE SEQUENCE [LARGE SCALE GENOMIC DNA]</scope>
    <source>
        <strain evidence="1 2">RP8</strain>
    </source>
</reference>
<dbReference type="EMBL" id="JALPRF010000006">
    <property type="protein sequence ID" value="MCK8495176.1"/>
    <property type="molecule type" value="Genomic_DNA"/>
</dbReference>
<evidence type="ECO:0000313" key="1">
    <source>
        <dbReference type="EMBL" id="MCK8495176.1"/>
    </source>
</evidence>
<dbReference type="PANTHER" id="PTHR43434:SF13">
    <property type="entry name" value="PHOSPHOGLYCOLATE PHOSPHATASE"/>
    <property type="match status" value="1"/>
</dbReference>
<dbReference type="Gene3D" id="1.10.150.240">
    <property type="entry name" value="Putative phosphatase, domain 2"/>
    <property type="match status" value="1"/>
</dbReference>
<dbReference type="RefSeq" id="WP_248479877.1">
    <property type="nucleotide sequence ID" value="NZ_JALPRF010000006.1"/>
</dbReference>
<dbReference type="PANTHER" id="PTHR43434">
    <property type="entry name" value="PHOSPHOGLYCOLATE PHOSPHATASE"/>
    <property type="match status" value="1"/>
</dbReference>
<gene>
    <name evidence="1" type="ORF">M0L20_25110</name>
</gene>
<dbReference type="Pfam" id="PF13419">
    <property type="entry name" value="HAD_2"/>
    <property type="match status" value="1"/>
</dbReference>
<name>A0ABT0HSM9_9BACT</name>
<sequence>MNYKLVIFDFDGTLADSFPYFLRTVNVLAETYNFPTINPDDVDQLRGLDARQMMKRANLPVWKIPLIARSFIRLMARDIDQIQLFDGIRSLLQQLADAGVRLAVVSSNSEDNIRKVLGPQSAVLITYYGCGTSLFGKQHKFRKAMSLSGVTPNETLCVGDEIRDIEAAKEAATAFGAVAWGYTRADVLTSFPAISVFHTPNDIARAVLGHTIGFGQQ</sequence>
<comment type="caution">
    <text evidence="1">The sequence shown here is derived from an EMBL/GenBank/DDBJ whole genome shotgun (WGS) entry which is preliminary data.</text>
</comment>
<dbReference type="Proteomes" id="UP001202180">
    <property type="component" value="Unassembled WGS sequence"/>
</dbReference>
<protein>
    <submittedName>
        <fullName evidence="1">HAD hydrolase-like protein</fullName>
    </submittedName>
</protein>
<dbReference type="InterPro" id="IPR041492">
    <property type="entry name" value="HAD_2"/>
</dbReference>
<dbReference type="SFLD" id="SFLDG01129">
    <property type="entry name" value="C1.5:_HAD__Beta-PGM__Phosphata"/>
    <property type="match status" value="1"/>
</dbReference>
<evidence type="ECO:0000313" key="2">
    <source>
        <dbReference type="Proteomes" id="UP001202180"/>
    </source>
</evidence>
<dbReference type="InterPro" id="IPR050155">
    <property type="entry name" value="HAD-like_hydrolase_sf"/>
</dbReference>
<dbReference type="SFLD" id="SFLDS00003">
    <property type="entry name" value="Haloacid_Dehalogenase"/>
    <property type="match status" value="1"/>
</dbReference>
<organism evidence="1 2">
    <name type="scientific">Spirosoma liriopis</name>
    <dbReference type="NCBI Taxonomy" id="2937440"/>
    <lineage>
        <taxon>Bacteria</taxon>
        <taxon>Pseudomonadati</taxon>
        <taxon>Bacteroidota</taxon>
        <taxon>Cytophagia</taxon>
        <taxon>Cytophagales</taxon>
        <taxon>Cytophagaceae</taxon>
        <taxon>Spirosoma</taxon>
    </lineage>
</organism>
<proteinExistence type="predicted"/>